<evidence type="ECO:0000256" key="1">
    <source>
        <dbReference type="ARBA" id="ARBA00023015"/>
    </source>
</evidence>
<feature type="DNA-binding region" description="H-T-H motif" evidence="4">
    <location>
        <begin position="48"/>
        <end position="67"/>
    </location>
</feature>
<dbReference type="InterPro" id="IPR050109">
    <property type="entry name" value="HTH-type_TetR-like_transc_reg"/>
</dbReference>
<evidence type="ECO:0000259" key="6">
    <source>
        <dbReference type="PROSITE" id="PS50977"/>
    </source>
</evidence>
<evidence type="ECO:0000256" key="2">
    <source>
        <dbReference type="ARBA" id="ARBA00023125"/>
    </source>
</evidence>
<proteinExistence type="predicted"/>
<dbReference type="Proteomes" id="UP000582837">
    <property type="component" value="Unassembled WGS sequence"/>
</dbReference>
<evidence type="ECO:0000256" key="4">
    <source>
        <dbReference type="PROSITE-ProRule" id="PRU00335"/>
    </source>
</evidence>
<dbReference type="PRINTS" id="PR00455">
    <property type="entry name" value="HTHTETR"/>
</dbReference>
<dbReference type="InterPro" id="IPR001647">
    <property type="entry name" value="HTH_TetR"/>
</dbReference>
<name>A0A841GR34_9BACT</name>
<dbReference type="PROSITE" id="PS50977">
    <property type="entry name" value="HTH_TETR_2"/>
    <property type="match status" value="1"/>
</dbReference>
<dbReference type="RefSeq" id="WP_170030978.1">
    <property type="nucleotide sequence ID" value="NZ_JABDTL010000001.1"/>
</dbReference>
<keyword evidence="1" id="KW-0805">Transcription regulation</keyword>
<accession>A0A841GR34</accession>
<organism evidence="7 8">
    <name type="scientific">Longimicrobium terrae</name>
    <dbReference type="NCBI Taxonomy" id="1639882"/>
    <lineage>
        <taxon>Bacteria</taxon>
        <taxon>Pseudomonadati</taxon>
        <taxon>Gemmatimonadota</taxon>
        <taxon>Longimicrobiia</taxon>
        <taxon>Longimicrobiales</taxon>
        <taxon>Longimicrobiaceae</taxon>
        <taxon>Longimicrobium</taxon>
    </lineage>
</organism>
<gene>
    <name evidence="7" type="ORF">HNQ61_000300</name>
</gene>
<dbReference type="SUPFAM" id="SSF48498">
    <property type="entry name" value="Tetracyclin repressor-like, C-terminal domain"/>
    <property type="match status" value="1"/>
</dbReference>
<dbReference type="Pfam" id="PF00440">
    <property type="entry name" value="TetR_N"/>
    <property type="match status" value="1"/>
</dbReference>
<dbReference type="Gene3D" id="1.10.357.10">
    <property type="entry name" value="Tetracycline Repressor, domain 2"/>
    <property type="match status" value="1"/>
</dbReference>
<evidence type="ECO:0000313" key="7">
    <source>
        <dbReference type="EMBL" id="MBB6068689.1"/>
    </source>
</evidence>
<dbReference type="PANTHER" id="PTHR30055:SF234">
    <property type="entry name" value="HTH-TYPE TRANSCRIPTIONAL REGULATOR BETI"/>
    <property type="match status" value="1"/>
</dbReference>
<evidence type="ECO:0000313" key="8">
    <source>
        <dbReference type="Proteomes" id="UP000582837"/>
    </source>
</evidence>
<evidence type="ECO:0000256" key="3">
    <source>
        <dbReference type="ARBA" id="ARBA00023163"/>
    </source>
</evidence>
<feature type="region of interest" description="Disordered" evidence="5">
    <location>
        <begin position="1"/>
        <end position="25"/>
    </location>
</feature>
<dbReference type="InterPro" id="IPR036271">
    <property type="entry name" value="Tet_transcr_reg_TetR-rel_C_sf"/>
</dbReference>
<keyword evidence="8" id="KW-1185">Reference proteome</keyword>
<dbReference type="EMBL" id="JACHIA010000001">
    <property type="protein sequence ID" value="MBB6068689.1"/>
    <property type="molecule type" value="Genomic_DNA"/>
</dbReference>
<protein>
    <submittedName>
        <fullName evidence="7">AcrR family transcriptional regulator</fullName>
    </submittedName>
</protein>
<keyword evidence="2 4" id="KW-0238">DNA-binding</keyword>
<dbReference type="AlphaFoldDB" id="A0A841GR34"/>
<comment type="caution">
    <text evidence="7">The sequence shown here is derived from an EMBL/GenBank/DDBJ whole genome shotgun (WGS) entry which is preliminary data.</text>
</comment>
<dbReference type="PANTHER" id="PTHR30055">
    <property type="entry name" value="HTH-TYPE TRANSCRIPTIONAL REGULATOR RUTR"/>
    <property type="match status" value="1"/>
</dbReference>
<dbReference type="SUPFAM" id="SSF46689">
    <property type="entry name" value="Homeodomain-like"/>
    <property type="match status" value="1"/>
</dbReference>
<dbReference type="GO" id="GO:0000976">
    <property type="term" value="F:transcription cis-regulatory region binding"/>
    <property type="evidence" value="ECO:0007669"/>
    <property type="project" value="TreeGrafter"/>
</dbReference>
<dbReference type="InterPro" id="IPR009057">
    <property type="entry name" value="Homeodomain-like_sf"/>
</dbReference>
<reference evidence="7 8" key="1">
    <citation type="submission" date="2020-08" db="EMBL/GenBank/DDBJ databases">
        <title>Genomic Encyclopedia of Type Strains, Phase IV (KMG-IV): sequencing the most valuable type-strain genomes for metagenomic binning, comparative biology and taxonomic classification.</title>
        <authorList>
            <person name="Goeker M."/>
        </authorList>
    </citation>
    <scope>NUCLEOTIDE SEQUENCE [LARGE SCALE GENOMIC DNA]</scope>
    <source>
        <strain evidence="7 8">DSM 29007</strain>
    </source>
</reference>
<dbReference type="GO" id="GO:0003700">
    <property type="term" value="F:DNA-binding transcription factor activity"/>
    <property type="evidence" value="ECO:0007669"/>
    <property type="project" value="TreeGrafter"/>
</dbReference>
<feature type="domain" description="HTH tetR-type" evidence="6">
    <location>
        <begin position="25"/>
        <end position="85"/>
    </location>
</feature>
<keyword evidence="3" id="KW-0804">Transcription</keyword>
<sequence length="232" mass="24512">MKKRRGGESDAGRKAADGGPRDAAPDTEARILEAAHTVFLRVGTAGARMVDIARAAGVNHALLHYYFTSKEGLAEAVFLRAAGDFLPGILAALGSDAPLAAKVAEVAARYTDRLREQPYLAGYLVAELTYRPERVTQLLAGAAGGRLEALRTRVLSVLDAQIAARVDAGTMRPVAAEQFLISVLALTVFPFVARPLLQAVLGLDAAGFDELVMARRGEVPALVFGGLQPEPP</sequence>
<evidence type="ECO:0000256" key="5">
    <source>
        <dbReference type="SAM" id="MobiDB-lite"/>
    </source>
</evidence>